<dbReference type="Pfam" id="PF00069">
    <property type="entry name" value="Pkinase"/>
    <property type="match status" value="1"/>
</dbReference>
<dbReference type="InterPro" id="IPR000719">
    <property type="entry name" value="Prot_kinase_dom"/>
</dbReference>
<dbReference type="InterPro" id="IPR011009">
    <property type="entry name" value="Kinase-like_dom_sf"/>
</dbReference>
<dbReference type="Gene3D" id="1.10.510.10">
    <property type="entry name" value="Transferase(Phosphotransferase) domain 1"/>
    <property type="match status" value="1"/>
</dbReference>
<evidence type="ECO:0000313" key="3">
    <source>
        <dbReference type="Proteomes" id="UP000297814"/>
    </source>
</evidence>
<dbReference type="Proteomes" id="UP000297814">
    <property type="component" value="Unassembled WGS sequence"/>
</dbReference>
<dbReference type="AlphaFoldDB" id="A0A4Z1H2S9"/>
<accession>A0A4Z1H2S9</accession>
<dbReference type="PROSITE" id="PS50011">
    <property type="entry name" value="PROTEIN_KINASE_DOM"/>
    <property type="match status" value="1"/>
</dbReference>
<protein>
    <recommendedName>
        <fullName evidence="1">Protein kinase domain-containing protein</fullName>
    </recommendedName>
</protein>
<dbReference type="SUPFAM" id="SSF56112">
    <property type="entry name" value="Protein kinase-like (PK-like)"/>
    <property type="match status" value="1"/>
</dbReference>
<organism evidence="2 3">
    <name type="scientific">Botrytis hyacinthi</name>
    <dbReference type="NCBI Taxonomy" id="278943"/>
    <lineage>
        <taxon>Eukaryota</taxon>
        <taxon>Fungi</taxon>
        <taxon>Dikarya</taxon>
        <taxon>Ascomycota</taxon>
        <taxon>Pezizomycotina</taxon>
        <taxon>Leotiomycetes</taxon>
        <taxon>Helotiales</taxon>
        <taxon>Sclerotiniaceae</taxon>
        <taxon>Botrytis</taxon>
    </lineage>
</organism>
<comment type="caution">
    <text evidence="2">The sequence shown here is derived from an EMBL/GenBank/DDBJ whole genome shotgun (WGS) entry which is preliminary data.</text>
</comment>
<gene>
    <name evidence="2" type="ORF">BHYA_0004g01720</name>
</gene>
<sequence>MTIDEDRAQWEKNLSFSTQRTDGDYGHNHEFTIIYNGKRFIVTVYLTSLPDDPITSLLSQFNKTILEDNDKHVEEIENGIQDIIYEAGWRKFAALVPGAERGPSDPPISLHYAFNPETFYFRLVIDGSNADIIQQYPSRSNFTPCLAINAISNLPTYSVQEILFIKKLMGTGAPMLKGFVVSDDDDGVIGILEEYIPHTMTLRGFHKDIKVIDSERRKKWAQQVECNIELLHEIGVVWGDGKPHNILVNSETDDCYLVDFGSSWTDGWVDAELIEMKADDLQALTRIFVFLDVSIADNRYDKWT</sequence>
<name>A0A4Z1H2S9_9HELO</name>
<evidence type="ECO:0000313" key="2">
    <source>
        <dbReference type="EMBL" id="TGO43045.1"/>
    </source>
</evidence>
<proteinExistence type="predicted"/>
<evidence type="ECO:0000259" key="1">
    <source>
        <dbReference type="PROSITE" id="PS50011"/>
    </source>
</evidence>
<reference evidence="2 3" key="1">
    <citation type="submission" date="2017-12" db="EMBL/GenBank/DDBJ databases">
        <title>Comparative genomics of Botrytis spp.</title>
        <authorList>
            <person name="Valero-Jimenez C.A."/>
            <person name="Tapia P."/>
            <person name="Veloso J."/>
            <person name="Silva-Moreno E."/>
            <person name="Staats M."/>
            <person name="Valdes J.H."/>
            <person name="Van Kan J.A.L."/>
        </authorList>
    </citation>
    <scope>NUCLEOTIDE SEQUENCE [LARGE SCALE GENOMIC DNA]</scope>
    <source>
        <strain evidence="2 3">Bh0001</strain>
    </source>
</reference>
<dbReference type="GO" id="GO:0005524">
    <property type="term" value="F:ATP binding"/>
    <property type="evidence" value="ECO:0007669"/>
    <property type="project" value="InterPro"/>
</dbReference>
<dbReference type="EMBL" id="PQXK01000004">
    <property type="protein sequence ID" value="TGO43045.1"/>
    <property type="molecule type" value="Genomic_DNA"/>
</dbReference>
<dbReference type="GO" id="GO:0004672">
    <property type="term" value="F:protein kinase activity"/>
    <property type="evidence" value="ECO:0007669"/>
    <property type="project" value="InterPro"/>
</dbReference>
<feature type="domain" description="Protein kinase" evidence="1">
    <location>
        <begin position="118"/>
        <end position="304"/>
    </location>
</feature>
<keyword evidence="3" id="KW-1185">Reference proteome</keyword>